<dbReference type="InterPro" id="IPR056576">
    <property type="entry name" value="MGAT4_A/B/C_C"/>
</dbReference>
<evidence type="ECO:0000256" key="1">
    <source>
        <dbReference type="ARBA" id="ARBA00004922"/>
    </source>
</evidence>
<dbReference type="AlphaFoldDB" id="A0A8C4LX00"/>
<evidence type="ECO:0000313" key="8">
    <source>
        <dbReference type="Proteomes" id="UP000694387"/>
    </source>
</evidence>
<evidence type="ECO:0000256" key="2">
    <source>
        <dbReference type="ARBA" id="ARBA00022676"/>
    </source>
</evidence>
<dbReference type="GeneTree" id="ENSGT00940000156526"/>
<dbReference type="Pfam" id="PF23524">
    <property type="entry name" value="MGAT4A_C"/>
    <property type="match status" value="1"/>
</dbReference>
<dbReference type="InterPro" id="IPR057279">
    <property type="entry name" value="MGAT4"/>
</dbReference>
<keyword evidence="2" id="KW-0328">Glycosyltransferase</keyword>
<reference evidence="7" key="2">
    <citation type="submission" date="2025-08" db="UniProtKB">
        <authorList>
            <consortium name="Ensembl"/>
        </authorList>
    </citation>
    <scope>IDENTIFICATION</scope>
</reference>
<reference evidence="7 8" key="1">
    <citation type="journal article" date="2020" name="Nat. Commun.">
        <title>Donkey genomes provide new insights into domestication and selection for coat color.</title>
        <authorList>
            <person name="Wang"/>
            <person name="C."/>
            <person name="Li"/>
            <person name="H."/>
            <person name="Guo"/>
            <person name="Y."/>
            <person name="Huang"/>
            <person name="J."/>
            <person name="Sun"/>
            <person name="Y."/>
            <person name="Min"/>
            <person name="J."/>
            <person name="Wang"/>
            <person name="J."/>
            <person name="Fang"/>
            <person name="X."/>
            <person name="Zhao"/>
            <person name="Z."/>
            <person name="Wang"/>
            <person name="S."/>
            <person name="Zhang"/>
            <person name="Y."/>
            <person name="Liu"/>
            <person name="Q."/>
            <person name="Jiang"/>
            <person name="Q."/>
            <person name="Wang"/>
            <person name="X."/>
            <person name="Guo"/>
            <person name="Y."/>
            <person name="Yang"/>
            <person name="C."/>
            <person name="Wang"/>
            <person name="Y."/>
            <person name="Tian"/>
            <person name="F."/>
            <person name="Zhuang"/>
            <person name="G."/>
            <person name="Fan"/>
            <person name="Y."/>
            <person name="Gao"/>
            <person name="Q."/>
            <person name="Li"/>
            <person name="Y."/>
            <person name="Ju"/>
            <person name="Z."/>
            <person name="Li"/>
            <person name="J."/>
            <person name="Li"/>
            <person name="R."/>
            <person name="Hou"/>
            <person name="M."/>
            <person name="Yang"/>
            <person name="G."/>
            <person name="Liu"/>
            <person name="G."/>
            <person name="Liu"/>
            <person name="W."/>
            <person name="Guo"/>
            <person name="J."/>
            <person name="Pan"/>
            <person name="S."/>
            <person name="Fan"/>
            <person name="G."/>
            <person name="Zhang"/>
            <person name="W."/>
            <person name="Zhang"/>
            <person name="R."/>
            <person name="Yu"/>
            <person name="J."/>
            <person name="Zhang"/>
            <person name="X."/>
            <person name="Yin"/>
            <person name="Q."/>
            <person name="Ji"/>
            <person name="C."/>
            <person name="Jin"/>
            <person name="Y."/>
            <person name="Yue"/>
            <person name="G."/>
            <person name="Liu"/>
            <person name="M."/>
            <person name="Xu"/>
            <person name="J."/>
            <person name="Liu"/>
            <person name="S."/>
            <person name="Jordana"/>
            <person name="J."/>
            <person name="Noce"/>
            <person name="A."/>
            <person name="Amills"/>
            <person name="M."/>
            <person name="Wu"/>
            <person name="D.D."/>
            <person name="Li"/>
            <person name="S."/>
            <person name="Zhou"/>
            <person name="X. and Zhong"/>
            <person name="J."/>
        </authorList>
    </citation>
    <scope>NUCLEOTIDE SEQUENCE [LARGE SCALE GENOMIC DNA]</scope>
</reference>
<feature type="region of interest" description="Disordered" evidence="4">
    <location>
        <begin position="94"/>
        <end position="191"/>
    </location>
</feature>
<feature type="compositionally biased region" description="Gly residues" evidence="4">
    <location>
        <begin position="1"/>
        <end position="11"/>
    </location>
</feature>
<name>A0A8C4LX00_EQUAS</name>
<feature type="region of interest" description="Disordered" evidence="4">
    <location>
        <begin position="1"/>
        <end position="77"/>
    </location>
</feature>
<dbReference type="Proteomes" id="UP000694387">
    <property type="component" value="Chromosome 9"/>
</dbReference>
<comment type="pathway">
    <text evidence="1">Protein modification; protein glycosylation.</text>
</comment>
<gene>
    <name evidence="7" type="primary">MGAT4B</name>
</gene>
<evidence type="ECO:0000256" key="4">
    <source>
        <dbReference type="SAM" id="MobiDB-lite"/>
    </source>
</evidence>
<feature type="domain" description="MGAT4 A/B/C C-terminal" evidence="6">
    <location>
        <begin position="594"/>
        <end position="731"/>
    </location>
</feature>
<evidence type="ECO:0000259" key="5">
    <source>
        <dbReference type="Pfam" id="PF04666"/>
    </source>
</evidence>
<reference evidence="7" key="3">
    <citation type="submission" date="2025-09" db="UniProtKB">
        <authorList>
            <consortium name="Ensembl"/>
        </authorList>
    </citation>
    <scope>IDENTIFICATION</scope>
</reference>
<dbReference type="GO" id="GO:0005783">
    <property type="term" value="C:endoplasmic reticulum"/>
    <property type="evidence" value="ECO:0007669"/>
    <property type="project" value="TreeGrafter"/>
</dbReference>
<sequence>MGPGYGSGGGFLMETFRRRGSGAPARRLHRSRRALTKTPASTYLRRQPQGGPKPGTRRPTLGRCPETAGGIPGAGRLPRPLAVLVAAAADAAPLNPGRPALRRRLRGGPGSRPGPRLSPPSPSPARPGPTWPARPRSRGPRAAPGRPPPRSARARSSPAPGPGPPPPPGPRARPRPPGPCGLGPAGAPRAPEEMRLRNGPFLTLLLFCLCAFLSLSWYAALGGQKGDVVDVYQREFLALRDRLHAAEQESLKRSKELNLVLDEIKRAVSERQALRDGDGNRTWGRLTEDPRLKPWNASHKHVLHLPTVFHHLPHLLAKESSLQPAVRVGQGRTGVSVVMGIPSVRREVHSYLTDTLHSLISELSPQEKEDSVIVVLIAETDPQYTSVVTENIKALFPTEIHSGLLEVISPSPHFYPDFSRLRESFGDPKERVRWRTKQNLDYCFLMMYAQSKGIYYVQLEDDIVAKPNYLSTMKNFALQQPSDDWMILEFSQLGFIGKMFKSLDLSLIVEFILMFYRDKPIDWLLDHILWVKVCNPEKDAKHCDRQKANLRIRFKPSLFQHVGTHSSLAGKIQKLKDKDFGKQALRKEHVNPPAEVSTSLKTYQHFTLEKAYLREDFFWAFTPAAGDFIRFRFFQPLRLERFFFRSGNIEHPEDKLFNTSVEVLPFDSDKEALQEGRSATLRYPRSPDGYLQIGSFYKGVAEGEVDPAFGPLEALRLSIQTDSPVWVILSEIFLKKAD</sequence>
<dbReference type="Ensembl" id="ENSEAST00005019911.2">
    <property type="protein sequence ID" value="ENSEASP00005018345.2"/>
    <property type="gene ID" value="ENSEASG00005012655.2"/>
</dbReference>
<dbReference type="GO" id="GO:0006487">
    <property type="term" value="P:protein N-linked glycosylation"/>
    <property type="evidence" value="ECO:0007669"/>
    <property type="project" value="Ensembl"/>
</dbReference>
<dbReference type="Pfam" id="PF04666">
    <property type="entry name" value="MGAT4_cons"/>
    <property type="match status" value="1"/>
</dbReference>
<feature type="compositionally biased region" description="Basic residues" evidence="4">
    <location>
        <begin position="26"/>
        <end position="35"/>
    </location>
</feature>
<protein>
    <submittedName>
        <fullName evidence="7">Alpha-1,3-mannosyl-glycoprotein 4-beta-N-acetylglucosaminyltransferase B</fullName>
    </submittedName>
</protein>
<dbReference type="GO" id="GO:0005793">
    <property type="term" value="C:endoplasmic reticulum-Golgi intermediate compartment"/>
    <property type="evidence" value="ECO:0007669"/>
    <property type="project" value="TreeGrafter"/>
</dbReference>
<accession>A0A8C4LX00</accession>
<dbReference type="GO" id="GO:0005795">
    <property type="term" value="C:Golgi stack"/>
    <property type="evidence" value="ECO:0007669"/>
    <property type="project" value="TreeGrafter"/>
</dbReference>
<evidence type="ECO:0000259" key="6">
    <source>
        <dbReference type="Pfam" id="PF23524"/>
    </source>
</evidence>
<dbReference type="PANTHER" id="PTHR12062">
    <property type="entry name" value="N-ACETYLGLUCOSAMINYLTRANSFERASE VI"/>
    <property type="match status" value="1"/>
</dbReference>
<keyword evidence="3" id="KW-0808">Transferase</keyword>
<feature type="compositionally biased region" description="Pro residues" evidence="4">
    <location>
        <begin position="159"/>
        <end position="179"/>
    </location>
</feature>
<evidence type="ECO:0000256" key="3">
    <source>
        <dbReference type="ARBA" id="ARBA00022679"/>
    </source>
</evidence>
<feature type="domain" description="MGAT4 conserved region" evidence="5">
    <location>
        <begin position="305"/>
        <end position="580"/>
    </location>
</feature>
<dbReference type="InterPro" id="IPR006759">
    <property type="entry name" value="Glyco_transf_54"/>
</dbReference>
<feature type="compositionally biased region" description="Pro residues" evidence="4">
    <location>
        <begin position="116"/>
        <end position="132"/>
    </location>
</feature>
<keyword evidence="8" id="KW-1185">Reference proteome</keyword>
<proteinExistence type="predicted"/>
<dbReference type="GO" id="GO:0008454">
    <property type="term" value="F:alpha-1,3-mannosylglycoprotein 4-beta-N-acetylglucosaminyltransferase activity"/>
    <property type="evidence" value="ECO:0007669"/>
    <property type="project" value="Ensembl"/>
</dbReference>
<organism evidence="7 8">
    <name type="scientific">Equus asinus</name>
    <name type="common">Donkey</name>
    <name type="synonym">Equus africanus asinus</name>
    <dbReference type="NCBI Taxonomy" id="9793"/>
    <lineage>
        <taxon>Eukaryota</taxon>
        <taxon>Metazoa</taxon>
        <taxon>Chordata</taxon>
        <taxon>Craniata</taxon>
        <taxon>Vertebrata</taxon>
        <taxon>Euteleostomi</taxon>
        <taxon>Mammalia</taxon>
        <taxon>Eutheria</taxon>
        <taxon>Laurasiatheria</taxon>
        <taxon>Perissodactyla</taxon>
        <taxon>Equidae</taxon>
        <taxon>Equus</taxon>
    </lineage>
</organism>
<dbReference type="PANTHER" id="PTHR12062:SF1">
    <property type="entry name" value="ALPHA-1,3-MANNOSYL-GLYCOPROTEIN 4-BETA-N-ACETYLGLUCOSAMINYLTRANSFERASE B"/>
    <property type="match status" value="1"/>
</dbReference>
<evidence type="ECO:0000313" key="7">
    <source>
        <dbReference type="Ensembl" id="ENSEASP00005018345.2"/>
    </source>
</evidence>